<keyword evidence="2" id="KW-1185">Reference proteome</keyword>
<accession>A0ABU4SLF0</accession>
<dbReference type="Proteomes" id="UP001271640">
    <property type="component" value="Unassembled WGS sequence"/>
</dbReference>
<name>A0ABU4SLF0_9GAMM</name>
<comment type="caution">
    <text evidence="1">The sequence shown here is derived from an EMBL/GenBank/DDBJ whole genome shotgun (WGS) entry which is preliminary data.</text>
</comment>
<dbReference type="EMBL" id="VCDP01000032">
    <property type="protein sequence ID" value="MDX7999406.1"/>
    <property type="molecule type" value="Genomic_DNA"/>
</dbReference>
<evidence type="ECO:0000313" key="2">
    <source>
        <dbReference type="Proteomes" id="UP001271640"/>
    </source>
</evidence>
<gene>
    <name evidence="1" type="ORF">FE394_09375</name>
</gene>
<protein>
    <submittedName>
        <fullName evidence="1">Transposase</fullName>
    </submittedName>
</protein>
<organism evidence="1 2">
    <name type="scientific">Xenorhabdus littoralis</name>
    <dbReference type="NCBI Taxonomy" id="2582835"/>
    <lineage>
        <taxon>Bacteria</taxon>
        <taxon>Pseudomonadati</taxon>
        <taxon>Pseudomonadota</taxon>
        <taxon>Gammaproteobacteria</taxon>
        <taxon>Enterobacterales</taxon>
        <taxon>Morganellaceae</taxon>
        <taxon>Xenorhabdus</taxon>
    </lineage>
</organism>
<sequence>MSMSIAVNATVFALRTGCQWNALNTTGIGFTSSTHCLFQEWQIMGVFKYFGIITV</sequence>
<proteinExistence type="predicted"/>
<reference evidence="2" key="1">
    <citation type="journal article" date="2024" name="Toxins">
        <title>Genome Sequence Analysis of Native Xenorhabdus Strains Isolated from Entomopathogenic Nematodes in Argentina.</title>
        <authorList>
            <person name="Palma L."/>
            <person name="Frizzo L."/>
            <person name="Kaiser S."/>
            <person name="Berry C."/>
            <person name="Caballero P."/>
            <person name="Bode H.B."/>
            <person name="Del Valle E.E."/>
        </authorList>
    </citation>
    <scope>NUCLEOTIDE SEQUENCE [LARGE SCALE GENOMIC DNA]</scope>
    <source>
        <strain evidence="2">Reich</strain>
    </source>
</reference>
<evidence type="ECO:0000313" key="1">
    <source>
        <dbReference type="EMBL" id="MDX7999406.1"/>
    </source>
</evidence>